<dbReference type="Pfam" id="PF03466">
    <property type="entry name" value="LysR_substrate"/>
    <property type="match status" value="1"/>
</dbReference>
<keyword evidence="2" id="KW-0805">Transcription regulation</keyword>
<evidence type="ECO:0000256" key="2">
    <source>
        <dbReference type="ARBA" id="ARBA00023015"/>
    </source>
</evidence>
<keyword evidence="3" id="KW-0238">DNA-binding</keyword>
<organism evidence="6 7">
    <name type="scientific">[Roseibacterium] beibuensis</name>
    <dbReference type="NCBI Taxonomy" id="1193142"/>
    <lineage>
        <taxon>Bacteria</taxon>
        <taxon>Pseudomonadati</taxon>
        <taxon>Pseudomonadota</taxon>
        <taxon>Alphaproteobacteria</taxon>
        <taxon>Rhodobacterales</taxon>
        <taxon>Roseobacteraceae</taxon>
        <taxon>Roseicyclus</taxon>
    </lineage>
</organism>
<evidence type="ECO:0000256" key="4">
    <source>
        <dbReference type="ARBA" id="ARBA00023163"/>
    </source>
</evidence>
<evidence type="ECO:0000313" key="6">
    <source>
        <dbReference type="EMBL" id="GAA5068718.1"/>
    </source>
</evidence>
<dbReference type="PANTHER" id="PTHR30537:SF3">
    <property type="entry name" value="TRANSCRIPTIONAL REGULATORY PROTEIN"/>
    <property type="match status" value="1"/>
</dbReference>
<evidence type="ECO:0000313" key="7">
    <source>
        <dbReference type="Proteomes" id="UP001499910"/>
    </source>
</evidence>
<name>A0ABP9L3M7_9RHOB</name>
<dbReference type="Proteomes" id="UP001499910">
    <property type="component" value="Unassembled WGS sequence"/>
</dbReference>
<dbReference type="SUPFAM" id="SSF46785">
    <property type="entry name" value="Winged helix' DNA-binding domain"/>
    <property type="match status" value="1"/>
</dbReference>
<evidence type="ECO:0000259" key="5">
    <source>
        <dbReference type="PROSITE" id="PS50931"/>
    </source>
</evidence>
<feature type="domain" description="HTH lysR-type" evidence="5">
    <location>
        <begin position="1"/>
        <end position="59"/>
    </location>
</feature>
<dbReference type="Pfam" id="PF00126">
    <property type="entry name" value="HTH_1"/>
    <property type="match status" value="1"/>
</dbReference>
<sequence>MRNWDDLRVFLATARAESLTGAGRDLRMDPATVGRRVARLEEGLGATLFAKSPQGYALTEAGQKLMTHAEAAEAALRAGTGEASGAGEGLSGTIRIGAPDGCANYLLPQVCARIAEAHPALDIQILALPRVVNLSRREADLAIAVSRPKTDRLRAEALSEYRLSLAASDDWIARHGAPTSPADLKGARMIGYIPDMIFDAELDYLSALGVAHVPLASNSISVQLNLARAGAGLAVVHDFALPFAPELRRVLPGEVALTRTFWLVSHAGPRDARLDRVARLLRDGMRAELARLEAAVA</sequence>
<dbReference type="PANTHER" id="PTHR30537">
    <property type="entry name" value="HTH-TYPE TRANSCRIPTIONAL REGULATOR"/>
    <property type="match status" value="1"/>
</dbReference>
<comment type="caution">
    <text evidence="6">The sequence shown here is derived from an EMBL/GenBank/DDBJ whole genome shotgun (WGS) entry which is preliminary data.</text>
</comment>
<gene>
    <name evidence="6" type="ORF">GCM10023209_09650</name>
</gene>
<dbReference type="InterPro" id="IPR000847">
    <property type="entry name" value="LysR_HTH_N"/>
</dbReference>
<dbReference type="SUPFAM" id="SSF53850">
    <property type="entry name" value="Periplasmic binding protein-like II"/>
    <property type="match status" value="1"/>
</dbReference>
<keyword evidence="7" id="KW-1185">Reference proteome</keyword>
<keyword evidence="4" id="KW-0804">Transcription</keyword>
<dbReference type="Gene3D" id="1.10.10.10">
    <property type="entry name" value="Winged helix-like DNA-binding domain superfamily/Winged helix DNA-binding domain"/>
    <property type="match status" value="1"/>
</dbReference>
<dbReference type="InterPro" id="IPR058163">
    <property type="entry name" value="LysR-type_TF_proteobact-type"/>
</dbReference>
<evidence type="ECO:0000256" key="1">
    <source>
        <dbReference type="ARBA" id="ARBA00009437"/>
    </source>
</evidence>
<dbReference type="InterPro" id="IPR036390">
    <property type="entry name" value="WH_DNA-bd_sf"/>
</dbReference>
<comment type="similarity">
    <text evidence="1">Belongs to the LysR transcriptional regulatory family.</text>
</comment>
<dbReference type="InterPro" id="IPR005119">
    <property type="entry name" value="LysR_subst-bd"/>
</dbReference>
<proteinExistence type="inferred from homology"/>
<reference evidence="7" key="1">
    <citation type="journal article" date="2019" name="Int. J. Syst. Evol. Microbiol.">
        <title>The Global Catalogue of Microorganisms (GCM) 10K type strain sequencing project: providing services to taxonomists for standard genome sequencing and annotation.</title>
        <authorList>
            <consortium name="The Broad Institute Genomics Platform"/>
            <consortium name="The Broad Institute Genome Sequencing Center for Infectious Disease"/>
            <person name="Wu L."/>
            <person name="Ma J."/>
        </authorList>
    </citation>
    <scope>NUCLEOTIDE SEQUENCE [LARGE SCALE GENOMIC DNA]</scope>
    <source>
        <strain evidence="7">JCM 18015</strain>
    </source>
</reference>
<protein>
    <submittedName>
        <fullName evidence="6">LysR family transcriptional regulator</fullName>
    </submittedName>
</protein>
<dbReference type="InterPro" id="IPR036388">
    <property type="entry name" value="WH-like_DNA-bd_sf"/>
</dbReference>
<accession>A0ABP9L3M7</accession>
<evidence type="ECO:0000256" key="3">
    <source>
        <dbReference type="ARBA" id="ARBA00023125"/>
    </source>
</evidence>
<dbReference type="Gene3D" id="3.40.190.290">
    <property type="match status" value="1"/>
</dbReference>
<dbReference type="RefSeq" id="WP_259546367.1">
    <property type="nucleotide sequence ID" value="NZ_BAABHW010000001.1"/>
</dbReference>
<dbReference type="EMBL" id="BAABHW010000001">
    <property type="protein sequence ID" value="GAA5068718.1"/>
    <property type="molecule type" value="Genomic_DNA"/>
</dbReference>
<dbReference type="PROSITE" id="PS50931">
    <property type="entry name" value="HTH_LYSR"/>
    <property type="match status" value="1"/>
</dbReference>